<proteinExistence type="predicted"/>
<keyword evidence="2" id="KW-1185">Reference proteome</keyword>
<accession>A0ACC1HYF9</accession>
<evidence type="ECO:0000313" key="2">
    <source>
        <dbReference type="Proteomes" id="UP001150581"/>
    </source>
</evidence>
<protein>
    <submittedName>
        <fullName evidence="1">Uncharacterized protein</fullName>
    </submittedName>
</protein>
<dbReference type="Proteomes" id="UP001150581">
    <property type="component" value="Unassembled WGS sequence"/>
</dbReference>
<name>A0ACC1HYF9_9FUNG</name>
<gene>
    <name evidence="1" type="ORF">LPJ66_011965</name>
</gene>
<comment type="caution">
    <text evidence="1">The sequence shown here is derived from an EMBL/GenBank/DDBJ whole genome shotgun (WGS) entry which is preliminary data.</text>
</comment>
<dbReference type="EMBL" id="JANBPG010004017">
    <property type="protein sequence ID" value="KAJ1878061.1"/>
    <property type="molecule type" value="Genomic_DNA"/>
</dbReference>
<reference evidence="1" key="1">
    <citation type="submission" date="2022-07" db="EMBL/GenBank/DDBJ databases">
        <title>Phylogenomic reconstructions and comparative analyses of Kickxellomycotina fungi.</title>
        <authorList>
            <person name="Reynolds N.K."/>
            <person name="Stajich J.E."/>
            <person name="Barry K."/>
            <person name="Grigoriev I.V."/>
            <person name="Crous P."/>
            <person name="Smith M.E."/>
        </authorList>
    </citation>
    <scope>NUCLEOTIDE SEQUENCE</scope>
    <source>
        <strain evidence="1">Benny 63K</strain>
    </source>
</reference>
<feature type="non-terminal residue" evidence="1">
    <location>
        <position position="289"/>
    </location>
</feature>
<organism evidence="1 2">
    <name type="scientific">Kickxella alabastrina</name>
    <dbReference type="NCBI Taxonomy" id="61397"/>
    <lineage>
        <taxon>Eukaryota</taxon>
        <taxon>Fungi</taxon>
        <taxon>Fungi incertae sedis</taxon>
        <taxon>Zoopagomycota</taxon>
        <taxon>Kickxellomycotina</taxon>
        <taxon>Kickxellomycetes</taxon>
        <taxon>Kickxellales</taxon>
        <taxon>Kickxellaceae</taxon>
        <taxon>Kickxella</taxon>
    </lineage>
</organism>
<evidence type="ECO:0000313" key="1">
    <source>
        <dbReference type="EMBL" id="KAJ1878061.1"/>
    </source>
</evidence>
<sequence>MAAAVPPVPVVCWVQPEFKSQVAVGSDAGVHIFRMCSGSEAQAGTYFQASEFRSTRQAVTALTAHPSAKASILATGSRTGEVELQFLGEEHASRAVLYAETGRATRALAFNPAHTDTLACGFEQRDGLSSLRIYDVRQGGEVRQLLGGSRPASLWSQDGGAVDVAGAEPGDAAAGVTSVAWVPGSADALLVASRQSRGVVRLFDLRGGVRDTPNLVLQTTEGAAPLVYDVHFDPFNSLRYLAADGRGHAGIWDLRWQLRPLHVFSTGAPAAAAGGGGGDGGEGRQQRIA</sequence>